<gene>
    <name evidence="3" type="primary">g6948</name>
    <name evidence="3" type="ORF">VP750_LOCUS5942</name>
</gene>
<protein>
    <submittedName>
        <fullName evidence="3">G6948 protein</fullName>
    </submittedName>
</protein>
<organism evidence="3 4">
    <name type="scientific">Coccomyxa viridis</name>
    <dbReference type="NCBI Taxonomy" id="1274662"/>
    <lineage>
        <taxon>Eukaryota</taxon>
        <taxon>Viridiplantae</taxon>
        <taxon>Chlorophyta</taxon>
        <taxon>core chlorophytes</taxon>
        <taxon>Trebouxiophyceae</taxon>
        <taxon>Trebouxiophyceae incertae sedis</taxon>
        <taxon>Coccomyxaceae</taxon>
        <taxon>Coccomyxa</taxon>
    </lineage>
</organism>
<dbReference type="Gene3D" id="2.40.30.10">
    <property type="entry name" value="Translation factors"/>
    <property type="match status" value="1"/>
</dbReference>
<proteinExistence type="predicted"/>
<dbReference type="InterPro" id="IPR001433">
    <property type="entry name" value="OxRdtase_FAD/NAD-bd"/>
</dbReference>
<dbReference type="SUPFAM" id="SSF50475">
    <property type="entry name" value="FMN-binding split barrel"/>
    <property type="match status" value="1"/>
</dbReference>
<dbReference type="SUPFAM" id="SSF63380">
    <property type="entry name" value="Riboflavin synthase domain-like"/>
    <property type="match status" value="1"/>
</dbReference>
<feature type="domain" description="FAD-binding FR-type" evidence="2">
    <location>
        <begin position="312"/>
        <end position="432"/>
    </location>
</feature>
<dbReference type="PRINTS" id="PR00410">
    <property type="entry name" value="PHEHYDRXLASE"/>
</dbReference>
<evidence type="ECO:0000256" key="1">
    <source>
        <dbReference type="SAM" id="MobiDB-lite"/>
    </source>
</evidence>
<dbReference type="Proteomes" id="UP001497392">
    <property type="component" value="Unassembled WGS sequence"/>
</dbReference>
<dbReference type="PANTHER" id="PTHR42815">
    <property type="entry name" value="FAD-BINDING, PUTATIVE (AFU_ORTHOLOGUE AFUA_6G07600)-RELATED"/>
    <property type="match status" value="1"/>
</dbReference>
<dbReference type="EMBL" id="CAXHTA020000010">
    <property type="protein sequence ID" value="CAL5224283.1"/>
    <property type="molecule type" value="Genomic_DNA"/>
</dbReference>
<dbReference type="PANTHER" id="PTHR42815:SF2">
    <property type="entry name" value="FAD-BINDING, PUTATIVE (AFU_ORTHOLOGUE AFUA_6G07600)-RELATED"/>
    <property type="match status" value="1"/>
</dbReference>
<keyword evidence="4" id="KW-1185">Reference proteome</keyword>
<dbReference type="InterPro" id="IPR039261">
    <property type="entry name" value="FNR_nucleotide-bd"/>
</dbReference>
<accession>A0ABP1FWL7</accession>
<dbReference type="Gene3D" id="3.40.50.80">
    <property type="entry name" value="Nucleotide-binding domain of ferredoxin-NADP reductase (FNR) module"/>
    <property type="match status" value="1"/>
</dbReference>
<dbReference type="Pfam" id="PF00175">
    <property type="entry name" value="NAD_binding_1"/>
    <property type="match status" value="1"/>
</dbReference>
<evidence type="ECO:0000313" key="4">
    <source>
        <dbReference type="Proteomes" id="UP001497392"/>
    </source>
</evidence>
<dbReference type="InterPro" id="IPR012349">
    <property type="entry name" value="Split_barrel_FMN-bd"/>
</dbReference>
<sequence length="563" mass="60841">MLPGGAFTYHKHEQLVQAMAGVDLASTEEMGRRFIRSYMPEQHRAFYASLESIFVCVRDGGGMPRAMALTGRAGFIHSPSPTELVISSQQAYDTVFSAGKAIGLLGLEMHTRRRNRANGVITSAEGGCLHIRIVESYGNCPKYIQARTLCVMSPDEALSSGSQHAEQSGKGALGKAQADMVRRADTFFVATHHEAEPNDPVGVKSGNDISHRGGPPGFVQLDGLDRLRWPDYIGNNFFQTLGNIHANHQAGLLFIDFETGATLQISGEADIDAKDVSLPGAQRAVTVKIISWVYKEGGLPLKAQGCVQASPYNPQPTDAQSRRLITCVGVSEAAEDIKTFSFSRPRTESGQSSPVRYTPGQYASFDIQDPSGEEKTLNRTWTISSHPSEQTDTNAFSITVKNVGLISGWLHSHFRKGDVLEWRGVGGEFTPQIHPGPALLIAGGIGITPMRTMALEFLKQEKQVVLLYGSRSQEDAAFLQELQELAAANPGRFKLVFSASGKGGTRTGRKGRVDKGLIEEQGLDAGATGAYMCGPEPFMAAIGTALQELGFPGNHIYSESFSF</sequence>
<reference evidence="3 4" key="1">
    <citation type="submission" date="2024-06" db="EMBL/GenBank/DDBJ databases">
        <authorList>
            <person name="Kraege A."/>
            <person name="Thomma B."/>
        </authorList>
    </citation>
    <scope>NUCLEOTIDE SEQUENCE [LARGE SCALE GENOMIC DNA]</scope>
</reference>
<evidence type="ECO:0000313" key="3">
    <source>
        <dbReference type="EMBL" id="CAL5224283.1"/>
    </source>
</evidence>
<dbReference type="SUPFAM" id="SSF52343">
    <property type="entry name" value="Ferredoxin reductase-like, C-terminal NADP-linked domain"/>
    <property type="match status" value="1"/>
</dbReference>
<feature type="region of interest" description="Disordered" evidence="1">
    <location>
        <begin position="343"/>
        <end position="369"/>
    </location>
</feature>
<dbReference type="InterPro" id="IPR017927">
    <property type="entry name" value="FAD-bd_FR_type"/>
</dbReference>
<feature type="compositionally biased region" description="Polar residues" evidence="1">
    <location>
        <begin position="343"/>
        <end position="355"/>
    </location>
</feature>
<dbReference type="PROSITE" id="PS51384">
    <property type="entry name" value="FAD_FR"/>
    <property type="match status" value="1"/>
</dbReference>
<dbReference type="InterPro" id="IPR017938">
    <property type="entry name" value="Riboflavin_synthase-like_b-brl"/>
</dbReference>
<evidence type="ECO:0000259" key="2">
    <source>
        <dbReference type="PROSITE" id="PS51384"/>
    </source>
</evidence>
<comment type="caution">
    <text evidence="3">The sequence shown here is derived from an EMBL/GenBank/DDBJ whole genome shotgun (WGS) entry which is preliminary data.</text>
</comment>
<dbReference type="Gene3D" id="2.30.110.10">
    <property type="entry name" value="Electron Transport, Fmn-binding Protein, Chain A"/>
    <property type="match status" value="1"/>
</dbReference>
<name>A0ABP1FWL7_9CHLO</name>